<evidence type="ECO:0000256" key="3">
    <source>
        <dbReference type="ARBA" id="ARBA00022448"/>
    </source>
</evidence>
<dbReference type="EMBL" id="JBHUCX010000028">
    <property type="protein sequence ID" value="MFD1675294.1"/>
    <property type="molecule type" value="Genomic_DNA"/>
</dbReference>
<gene>
    <name evidence="6" type="ORF">ACFSB2_11365</name>
</gene>
<dbReference type="RefSeq" id="WP_377943168.1">
    <property type="nucleotide sequence ID" value="NZ_JBHUCX010000028.1"/>
</dbReference>
<dbReference type="Gene3D" id="3.40.190.10">
    <property type="entry name" value="Periplasmic binding protein-like II"/>
    <property type="match status" value="1"/>
</dbReference>
<dbReference type="PANTHER" id="PTHR43649">
    <property type="entry name" value="ARABINOSE-BINDING PROTEIN-RELATED"/>
    <property type="match status" value="1"/>
</dbReference>
<keyword evidence="3" id="KW-0813">Transport</keyword>
<accession>A0ABW4JHN2</accession>
<evidence type="ECO:0000256" key="5">
    <source>
        <dbReference type="SAM" id="SignalP"/>
    </source>
</evidence>
<reference evidence="7" key="1">
    <citation type="journal article" date="2019" name="Int. J. Syst. Evol. Microbiol.">
        <title>The Global Catalogue of Microorganisms (GCM) 10K type strain sequencing project: providing services to taxonomists for standard genome sequencing and annotation.</title>
        <authorList>
            <consortium name="The Broad Institute Genomics Platform"/>
            <consortium name="The Broad Institute Genome Sequencing Center for Infectious Disease"/>
            <person name="Wu L."/>
            <person name="Ma J."/>
        </authorList>
    </citation>
    <scope>NUCLEOTIDE SEQUENCE [LARGE SCALE GENOMIC DNA]</scope>
    <source>
        <strain evidence="7">CGMCC 1.12286</strain>
    </source>
</reference>
<dbReference type="InterPro" id="IPR050490">
    <property type="entry name" value="Bact_solute-bd_prot1"/>
</dbReference>
<dbReference type="InterPro" id="IPR006059">
    <property type="entry name" value="SBP"/>
</dbReference>
<evidence type="ECO:0000313" key="6">
    <source>
        <dbReference type="EMBL" id="MFD1675294.1"/>
    </source>
</evidence>
<dbReference type="Proteomes" id="UP001597079">
    <property type="component" value="Unassembled WGS sequence"/>
</dbReference>
<evidence type="ECO:0000256" key="1">
    <source>
        <dbReference type="ARBA" id="ARBA00004196"/>
    </source>
</evidence>
<proteinExistence type="inferred from homology"/>
<protein>
    <submittedName>
        <fullName evidence="6">ABC transporter substrate-binding protein</fullName>
    </submittedName>
</protein>
<dbReference type="PROSITE" id="PS51257">
    <property type="entry name" value="PROKAR_LIPOPROTEIN"/>
    <property type="match status" value="1"/>
</dbReference>
<keyword evidence="4 5" id="KW-0732">Signal</keyword>
<evidence type="ECO:0000256" key="2">
    <source>
        <dbReference type="ARBA" id="ARBA00008520"/>
    </source>
</evidence>
<comment type="similarity">
    <text evidence="2">Belongs to the bacterial solute-binding protein 1 family.</text>
</comment>
<comment type="caution">
    <text evidence="6">The sequence shown here is derived from an EMBL/GenBank/DDBJ whole genome shotgun (WGS) entry which is preliminary data.</text>
</comment>
<dbReference type="Pfam" id="PF01547">
    <property type="entry name" value="SBP_bac_1"/>
    <property type="match status" value="1"/>
</dbReference>
<evidence type="ECO:0000313" key="7">
    <source>
        <dbReference type="Proteomes" id="UP001597079"/>
    </source>
</evidence>
<name>A0ABW4JHN2_9BACL</name>
<dbReference type="SUPFAM" id="SSF53850">
    <property type="entry name" value="Periplasmic binding protein-like II"/>
    <property type="match status" value="1"/>
</dbReference>
<keyword evidence="7" id="KW-1185">Reference proteome</keyword>
<feature type="chain" id="PRO_5047108843" evidence="5">
    <location>
        <begin position="26"/>
        <end position="439"/>
    </location>
</feature>
<comment type="subcellular location">
    <subcellularLocation>
        <location evidence="1">Cell envelope</location>
    </subcellularLocation>
</comment>
<evidence type="ECO:0000256" key="4">
    <source>
        <dbReference type="ARBA" id="ARBA00022729"/>
    </source>
</evidence>
<feature type="signal peptide" evidence="5">
    <location>
        <begin position="1"/>
        <end position="25"/>
    </location>
</feature>
<organism evidence="6 7">
    <name type="scientific">Alicyclobacillus fodiniaquatilis</name>
    <dbReference type="NCBI Taxonomy" id="1661150"/>
    <lineage>
        <taxon>Bacteria</taxon>
        <taxon>Bacillati</taxon>
        <taxon>Bacillota</taxon>
        <taxon>Bacilli</taxon>
        <taxon>Bacillales</taxon>
        <taxon>Alicyclobacillaceae</taxon>
        <taxon>Alicyclobacillus</taxon>
    </lineage>
</organism>
<dbReference type="PANTHER" id="PTHR43649:SF31">
    <property type="entry name" value="SN-GLYCEROL-3-PHOSPHATE-BINDING PERIPLASMIC PROTEIN UGPB"/>
    <property type="match status" value="1"/>
</dbReference>
<sequence length="439" mass="48374">MKKRGKILSSVSVLAVMGGTLTGCASNSGNTSNSGGGTDSSKPVTVTIMSWETAAMNKLITQSFKSFEAQNPTIKVKIVPAPLTNYGTKLNGMIAAHQAPDIFELGNDMEQQMGEQGQLYDWYSTAKGQSNFLNNFFPGVLTNWEEDGKLYGLPGLLNVYGYFYNKTLFDEAKIPYPKTGWTYQEMFQDAQKLQKTVDGVHEYGLYAPYDDPFEMGLYSVSAGGAPFANSITNATKIQASPQFIQGLQLYQQNIKNGAVTPPTFDATNIVSMFEQGKVPIMAYGQWAADQLIREAPKSLKWGYVANPIVKSQDSIYDCVGWASPANVPDPSATFKVLKYLDTVTYEKVLPKTPVAPPAYTPAAKPYYNVLKKDGYADMVTNLDYMLNSPNKQPIRFLETWSTKANQFITADWNNLLEDKTPISTVNSMVDKINQSTSSP</sequence>